<evidence type="ECO:0000313" key="4">
    <source>
        <dbReference type="Proteomes" id="UP000254802"/>
    </source>
</evidence>
<proteinExistence type="predicted"/>
<evidence type="ECO:0000259" key="2">
    <source>
        <dbReference type="Pfam" id="PF12626"/>
    </source>
</evidence>
<gene>
    <name evidence="3" type="ORF">NCTC10638_03895</name>
</gene>
<reference evidence="3 4" key="1">
    <citation type="submission" date="2018-06" db="EMBL/GenBank/DDBJ databases">
        <authorList>
            <consortium name="Pathogen Informatics"/>
            <person name="Doyle S."/>
        </authorList>
    </citation>
    <scope>NUCLEOTIDE SEQUENCE [LARGE SCALE GENOMIC DNA]</scope>
    <source>
        <strain evidence="3 4">NCTC10638</strain>
    </source>
</reference>
<accession>A0A378NAB1</accession>
<dbReference type="AlphaFoldDB" id="A0A378NAB1"/>
<name>A0A378NAB1_MANHA</name>
<evidence type="ECO:0000313" key="3">
    <source>
        <dbReference type="EMBL" id="STY64706.1"/>
    </source>
</evidence>
<dbReference type="Pfam" id="PF12626">
    <property type="entry name" value="PolyA_pol_arg_C"/>
    <property type="match status" value="1"/>
</dbReference>
<dbReference type="EMBL" id="UGPN01000002">
    <property type="protein sequence ID" value="STY64706.1"/>
    <property type="molecule type" value="Genomic_DNA"/>
</dbReference>
<feature type="region of interest" description="Disordered" evidence="1">
    <location>
        <begin position="38"/>
        <end position="62"/>
    </location>
</feature>
<sequence length="62" mass="7338">MRAEIEGGDLVELSAWWHEYQFSNEGQRTELLKSVRHLGNVPSEKKKTRRRRTFKKKPKVNG</sequence>
<dbReference type="InterPro" id="IPR025866">
    <property type="entry name" value="PolyA_pol_arg_C_dom"/>
</dbReference>
<dbReference type="Proteomes" id="UP000254802">
    <property type="component" value="Unassembled WGS sequence"/>
</dbReference>
<feature type="compositionally biased region" description="Basic residues" evidence="1">
    <location>
        <begin position="46"/>
        <end position="62"/>
    </location>
</feature>
<protein>
    <submittedName>
        <fullName evidence="3">Polymerase A arginine-rich C-terminus</fullName>
    </submittedName>
</protein>
<organism evidence="3 4">
    <name type="scientific">Mannheimia haemolytica</name>
    <name type="common">Pasteurella haemolytica</name>
    <dbReference type="NCBI Taxonomy" id="75985"/>
    <lineage>
        <taxon>Bacteria</taxon>
        <taxon>Pseudomonadati</taxon>
        <taxon>Pseudomonadota</taxon>
        <taxon>Gammaproteobacteria</taxon>
        <taxon>Pasteurellales</taxon>
        <taxon>Pasteurellaceae</taxon>
        <taxon>Mannheimia</taxon>
    </lineage>
</organism>
<feature type="domain" description="Polymerase A arginine-rich C-terminal" evidence="2">
    <location>
        <begin position="6"/>
        <end position="52"/>
    </location>
</feature>
<evidence type="ECO:0000256" key="1">
    <source>
        <dbReference type="SAM" id="MobiDB-lite"/>
    </source>
</evidence>